<organism evidence="3 4">
    <name type="scientific">Hyphopichia burtonii NRRL Y-1933</name>
    <dbReference type="NCBI Taxonomy" id="984485"/>
    <lineage>
        <taxon>Eukaryota</taxon>
        <taxon>Fungi</taxon>
        <taxon>Dikarya</taxon>
        <taxon>Ascomycota</taxon>
        <taxon>Saccharomycotina</taxon>
        <taxon>Pichiomycetes</taxon>
        <taxon>Debaryomycetaceae</taxon>
        <taxon>Hyphopichia</taxon>
    </lineage>
</organism>
<dbReference type="STRING" id="984485.A0A1E4RFB9"/>
<dbReference type="InterPro" id="IPR045107">
    <property type="entry name" value="SAC3/GANP/THP3"/>
</dbReference>
<feature type="domain" description="SAC3/GANP/THP3 conserved" evidence="2">
    <location>
        <begin position="215"/>
        <end position="459"/>
    </location>
</feature>
<dbReference type="Proteomes" id="UP000095085">
    <property type="component" value="Unassembled WGS sequence"/>
</dbReference>
<proteinExistence type="predicted"/>
<feature type="compositionally biased region" description="Basic residues" evidence="1">
    <location>
        <begin position="14"/>
        <end position="24"/>
    </location>
</feature>
<protein>
    <recommendedName>
        <fullName evidence="2">SAC3/GANP/THP3 conserved domain-containing protein</fullName>
    </recommendedName>
</protein>
<dbReference type="OrthoDB" id="199574at2759"/>
<reference evidence="4" key="1">
    <citation type="submission" date="2016-05" db="EMBL/GenBank/DDBJ databases">
        <title>Comparative genomics of biotechnologically important yeasts.</title>
        <authorList>
            <consortium name="DOE Joint Genome Institute"/>
            <person name="Riley R."/>
            <person name="Haridas S."/>
            <person name="Wolfe K.H."/>
            <person name="Lopes M.R."/>
            <person name="Hittinger C.T."/>
            <person name="Goker M."/>
            <person name="Salamov A."/>
            <person name="Wisecaver J."/>
            <person name="Long T.M."/>
            <person name="Aerts A.L."/>
            <person name="Barry K."/>
            <person name="Choi C."/>
            <person name="Clum A."/>
            <person name="Coughlan A.Y."/>
            <person name="Deshpande S."/>
            <person name="Douglass A.P."/>
            <person name="Hanson S.J."/>
            <person name="Klenk H.-P."/>
            <person name="Labutti K."/>
            <person name="Lapidus A."/>
            <person name="Lindquist E."/>
            <person name="Lipzen A."/>
            <person name="Meier-Kolthoff J.P."/>
            <person name="Ohm R.A."/>
            <person name="Otillar R.P."/>
            <person name="Pangilinan J."/>
            <person name="Peng Y."/>
            <person name="Rokas A."/>
            <person name="Rosa C.A."/>
            <person name="Scheuner C."/>
            <person name="Sibirny A.A."/>
            <person name="Slot J.C."/>
            <person name="Stielow J.B."/>
            <person name="Sun H."/>
            <person name="Kurtzman C.P."/>
            <person name="Blackwell M."/>
            <person name="Grigoriev I.V."/>
            <person name="Jeffries T.W."/>
        </authorList>
    </citation>
    <scope>NUCLEOTIDE SEQUENCE [LARGE SCALE GENOMIC DNA]</scope>
    <source>
        <strain evidence="4">NRRL Y-1933</strain>
    </source>
</reference>
<dbReference type="GeneID" id="30993882"/>
<evidence type="ECO:0000256" key="1">
    <source>
        <dbReference type="SAM" id="MobiDB-lite"/>
    </source>
</evidence>
<accession>A0A1E4RFB9</accession>
<dbReference type="Gene3D" id="1.25.40.990">
    <property type="match status" value="1"/>
</dbReference>
<dbReference type="PANTHER" id="PTHR12436">
    <property type="entry name" value="80 KDA MCM3-ASSOCIATED PROTEIN"/>
    <property type="match status" value="1"/>
</dbReference>
<gene>
    <name evidence="3" type="ORF">HYPBUDRAFT_12532</name>
</gene>
<sequence>MAGNIYNEVSSLKLGKHKKDKNAKKTNEISPFSRSSASETASSASLTSTTGVSSSTTNTNEQWPPSLNQFVNECYQRSNSLSESEKVQFNEQIQQILLKALDEGKLWENNWQLQKLPVFEGVRLPVELECNTKINVEPIPSSTKMLPSKNKKSNKRTNDLLSDFKSDERKKQRMARFSDSLTPEPVGKKALSIDRKGEPIKGTCQDLEKNYLRLTSEPEPSRVRPQKVLEKSLEYVLNKYLKEGAPYSYLNNQFKSIRQDLTVQHIKNELTLKVYESHARIAIENNDLGEFNQCQSQLKYLYYIHKQKQAGIDNEKFNENDLEFTFYRILYMLMMGNYPEIFKIRYEIYSKRDFENYGKKNELKIFNCIEKSFDLQNFQVLGDYHNFFKIYKEFRSIDLNLGFHLIKNFLINKERIKALNIISKTYRKISISFLIDELAFRTSENHDEEDIFDFFKRHNLIQFAKDNDFDCASARGIKN</sequence>
<feature type="compositionally biased region" description="Low complexity" evidence="1">
    <location>
        <begin position="30"/>
        <end position="59"/>
    </location>
</feature>
<feature type="region of interest" description="Disordered" evidence="1">
    <location>
        <begin position="1"/>
        <end position="66"/>
    </location>
</feature>
<evidence type="ECO:0000313" key="3">
    <source>
        <dbReference type="EMBL" id="ODV65916.1"/>
    </source>
</evidence>
<name>A0A1E4RFB9_9ASCO</name>
<dbReference type="PANTHER" id="PTHR12436:SF4">
    <property type="entry name" value="LEUKOCYTE RECEPTOR CLUSTER MEMBER 8"/>
    <property type="match status" value="1"/>
</dbReference>
<dbReference type="EMBL" id="KV454543">
    <property type="protein sequence ID" value="ODV65916.1"/>
    <property type="molecule type" value="Genomic_DNA"/>
</dbReference>
<keyword evidence="4" id="KW-1185">Reference proteome</keyword>
<dbReference type="Pfam" id="PF03399">
    <property type="entry name" value="SAC3_GANP"/>
    <property type="match status" value="1"/>
</dbReference>
<dbReference type="RefSeq" id="XP_020074983.1">
    <property type="nucleotide sequence ID" value="XM_020219332.1"/>
</dbReference>
<feature type="compositionally biased region" description="Basic and acidic residues" evidence="1">
    <location>
        <begin position="156"/>
        <end position="170"/>
    </location>
</feature>
<feature type="region of interest" description="Disordered" evidence="1">
    <location>
        <begin position="140"/>
        <end position="183"/>
    </location>
</feature>
<dbReference type="AlphaFoldDB" id="A0A1E4RFB9"/>
<dbReference type="InterPro" id="IPR005062">
    <property type="entry name" value="SAC3/GANP/THP3_conserved"/>
</dbReference>
<evidence type="ECO:0000313" key="4">
    <source>
        <dbReference type="Proteomes" id="UP000095085"/>
    </source>
</evidence>
<dbReference type="GO" id="GO:0005634">
    <property type="term" value="C:nucleus"/>
    <property type="evidence" value="ECO:0007669"/>
    <property type="project" value="TreeGrafter"/>
</dbReference>
<evidence type="ECO:0000259" key="2">
    <source>
        <dbReference type="Pfam" id="PF03399"/>
    </source>
</evidence>